<gene>
    <name evidence="1" type="ORF">BKK54_08635</name>
</gene>
<reference evidence="1 2" key="1">
    <citation type="submission" date="2016-10" db="EMBL/GenBank/DDBJ databases">
        <title>Rodentibacter gen. nov. and new species.</title>
        <authorList>
            <person name="Christensen H."/>
        </authorList>
    </citation>
    <scope>NUCLEOTIDE SEQUENCE [LARGE SCALE GENOMIC DNA]</scope>
    <source>
        <strain evidence="2">ppn416</strain>
    </source>
</reference>
<evidence type="ECO:0000313" key="2">
    <source>
        <dbReference type="Proteomes" id="UP000188481"/>
    </source>
</evidence>
<organism evidence="1 2">
    <name type="scientific">Rodentibacter genomosp. 1</name>
    <dbReference type="NCBI Taxonomy" id="1908264"/>
    <lineage>
        <taxon>Bacteria</taxon>
        <taxon>Pseudomonadati</taxon>
        <taxon>Pseudomonadota</taxon>
        <taxon>Gammaproteobacteria</taxon>
        <taxon>Pasteurellales</taxon>
        <taxon>Pasteurellaceae</taxon>
        <taxon>Rodentibacter</taxon>
    </lineage>
</organism>
<dbReference type="STRING" id="1908264.BKK54_08635"/>
<proteinExistence type="predicted"/>
<sequence>MCELIRSPKAKRSIGTVLFDNIPNVLNIYVEDHGVVYGKIYTNIFSRIFNFTEVGFKIKIHQLENTSDQKQGGRDEVIKECKRNINTRMKLYVIDGDFYQFKEKDNIPEAKNLFILPYYCIENMLLDTSNENYIEFIDQKSSLAFDELSNSLNINEYMSILESLLLPLFLEYAISFHLETGIKTVSKTVNHLMDKSSESLLSKEKIDAEISNIKESIKKSEKYCESEYIRYRYEFQSIIDHSNSRLRFISGKDFLFYCIKDKLKEFAFCHINDQELKLFLSKKCYIRGDIKESLYNMVGVNLNE</sequence>
<name>A0A1V3J2Y3_9PAST</name>
<evidence type="ECO:0000313" key="1">
    <source>
        <dbReference type="EMBL" id="OOF49466.1"/>
    </source>
</evidence>
<keyword evidence="2" id="KW-1185">Reference proteome</keyword>
<comment type="caution">
    <text evidence="1">The sequence shown here is derived from an EMBL/GenBank/DDBJ whole genome shotgun (WGS) entry which is preliminary data.</text>
</comment>
<protein>
    <submittedName>
        <fullName evidence="1">Uncharacterized protein</fullName>
    </submittedName>
</protein>
<dbReference type="Proteomes" id="UP000188481">
    <property type="component" value="Unassembled WGS sequence"/>
</dbReference>
<dbReference type="RefSeq" id="WP_077542705.1">
    <property type="nucleotide sequence ID" value="NZ_MLHN01000015.1"/>
</dbReference>
<dbReference type="EMBL" id="MLHN01000015">
    <property type="protein sequence ID" value="OOF49466.1"/>
    <property type="molecule type" value="Genomic_DNA"/>
</dbReference>
<accession>A0A1V3J2Y3</accession>
<dbReference type="AlphaFoldDB" id="A0A1V3J2Y3"/>